<evidence type="ECO:0000313" key="2">
    <source>
        <dbReference type="EMBL" id="SFN99391.1"/>
    </source>
</evidence>
<keyword evidence="2" id="KW-0862">Zinc</keyword>
<keyword evidence="2" id="KW-0479">Metal-binding</keyword>
<keyword evidence="2" id="KW-0863">Zinc-finger</keyword>
<dbReference type="RefSeq" id="WP_091197826.1">
    <property type="nucleotide sequence ID" value="NZ_FOVE01000025.1"/>
</dbReference>
<dbReference type="GO" id="GO:0008270">
    <property type="term" value="F:zinc ion binding"/>
    <property type="evidence" value="ECO:0007669"/>
    <property type="project" value="UniProtKB-KW"/>
</dbReference>
<gene>
    <name evidence="2" type="ORF">SAMN05660284_02681</name>
</gene>
<dbReference type="Proteomes" id="UP000242869">
    <property type="component" value="Unassembled WGS sequence"/>
</dbReference>
<dbReference type="STRING" id="83765.SAMN05660284_02681"/>
<dbReference type="Pfam" id="PF13453">
    <property type="entry name" value="Zn_ribbon_TFIIB"/>
    <property type="match status" value="1"/>
</dbReference>
<dbReference type="EMBL" id="FOVE01000025">
    <property type="protein sequence ID" value="SFN99391.1"/>
    <property type="molecule type" value="Genomic_DNA"/>
</dbReference>
<protein>
    <submittedName>
        <fullName evidence="2">Transcription factor zinc-finger</fullName>
    </submittedName>
</protein>
<keyword evidence="3" id="KW-1185">Reference proteome</keyword>
<dbReference type="InterPro" id="IPR027392">
    <property type="entry name" value="TF_Znf"/>
</dbReference>
<evidence type="ECO:0000313" key="3">
    <source>
        <dbReference type="Proteomes" id="UP000242869"/>
    </source>
</evidence>
<reference evidence="3" key="1">
    <citation type="submission" date="2016-10" db="EMBL/GenBank/DDBJ databases">
        <authorList>
            <person name="Varghese N."/>
            <person name="Submissions S."/>
        </authorList>
    </citation>
    <scope>NUCLEOTIDE SEQUENCE [LARGE SCALE GENOMIC DNA]</scope>
    <source>
        <strain evidence="3">DSM 6150</strain>
    </source>
</reference>
<feature type="domain" description="Transcription factor zinc-finger" evidence="1">
    <location>
        <begin position="67"/>
        <end position="105"/>
    </location>
</feature>
<organism evidence="2 3">
    <name type="scientific">Formivibrio citricus</name>
    <dbReference type="NCBI Taxonomy" id="83765"/>
    <lineage>
        <taxon>Bacteria</taxon>
        <taxon>Pseudomonadati</taxon>
        <taxon>Pseudomonadota</taxon>
        <taxon>Betaproteobacteria</taxon>
        <taxon>Neisseriales</taxon>
        <taxon>Chitinibacteraceae</taxon>
        <taxon>Formivibrio</taxon>
    </lineage>
</organism>
<name>A0A1I5DKS0_9NEIS</name>
<evidence type="ECO:0000259" key="1">
    <source>
        <dbReference type="Pfam" id="PF13453"/>
    </source>
</evidence>
<accession>A0A1I5DKS0</accession>
<sequence>MHCALDQSTLNPTPIGTHVVHQCETCSGTFVPGDFFREIRAKAALEIHNAKSKGTKASAQQQSKVVCPNDKTPMMSLLYKGIEIDVCSKCFGVWLDREGYEKLIAYLGLPQKPDLLKTSVHLGTLSASNTAQISDISGLGDIVELVADICSLIPEV</sequence>
<dbReference type="OrthoDB" id="9814037at2"/>
<proteinExistence type="predicted"/>
<dbReference type="AlphaFoldDB" id="A0A1I5DKS0"/>